<evidence type="ECO:0000313" key="2">
    <source>
        <dbReference type="Proteomes" id="UP000238296"/>
    </source>
</evidence>
<name>A0A2S8BSE5_9MYCO</name>
<protein>
    <submittedName>
        <fullName evidence="1">Uncharacterized protein</fullName>
    </submittedName>
</protein>
<dbReference type="Proteomes" id="UP000238296">
    <property type="component" value="Unassembled WGS sequence"/>
</dbReference>
<dbReference type="AlphaFoldDB" id="A0A2S8BSE5"/>
<sequence length="48" mass="5148">MSTEIPNEVPSDSSTVPTITAAATTLPVTTSMMMKIRHSDEIPAMIRS</sequence>
<proteinExistence type="predicted"/>
<reference evidence="1 2" key="1">
    <citation type="journal article" date="2017" name="Int. J. Syst. Evol. Microbiol.">
        <title>Mycobacterium talmoniae sp. nov., a slowly growing mycobacterium isolated from human respiratory samples.</title>
        <authorList>
            <person name="Davidson R.M."/>
            <person name="DeGroote M.A."/>
            <person name="Marola J.L."/>
            <person name="Buss S."/>
            <person name="Jones V."/>
            <person name="McNeil M.R."/>
            <person name="Freifeld A.G."/>
            <person name="Elaine Epperson L."/>
            <person name="Hasan N.A."/>
            <person name="Jackson M."/>
            <person name="Iwen P.C."/>
            <person name="Salfinger M."/>
            <person name="Strong M."/>
        </authorList>
    </citation>
    <scope>NUCLEOTIDE SEQUENCE [LARGE SCALE GENOMIC DNA]</scope>
    <source>
        <strain evidence="1 2">ATCC BAA-2683</strain>
    </source>
</reference>
<accession>A0A2S8BSE5</accession>
<dbReference type="EMBL" id="PPEA01000040">
    <property type="protein sequence ID" value="PQM49553.1"/>
    <property type="molecule type" value="Genomic_DNA"/>
</dbReference>
<organism evidence="1 2">
    <name type="scientific">Mycobacterium talmoniae</name>
    <dbReference type="NCBI Taxonomy" id="1858794"/>
    <lineage>
        <taxon>Bacteria</taxon>
        <taxon>Bacillati</taxon>
        <taxon>Actinomycetota</taxon>
        <taxon>Actinomycetes</taxon>
        <taxon>Mycobacteriales</taxon>
        <taxon>Mycobacteriaceae</taxon>
        <taxon>Mycobacterium</taxon>
    </lineage>
</organism>
<evidence type="ECO:0000313" key="1">
    <source>
        <dbReference type="EMBL" id="PQM49553.1"/>
    </source>
</evidence>
<comment type="caution">
    <text evidence="1">The sequence shown here is derived from an EMBL/GenBank/DDBJ whole genome shotgun (WGS) entry which is preliminary data.</text>
</comment>
<gene>
    <name evidence="1" type="ORF">C1Y40_00227</name>
</gene>